<evidence type="ECO:0000259" key="1">
    <source>
        <dbReference type="PROSITE" id="PS50878"/>
    </source>
</evidence>
<organism evidence="2 3">
    <name type="scientific">Henosepilachna vigintioctopunctata</name>
    <dbReference type="NCBI Taxonomy" id="420089"/>
    <lineage>
        <taxon>Eukaryota</taxon>
        <taxon>Metazoa</taxon>
        <taxon>Ecdysozoa</taxon>
        <taxon>Arthropoda</taxon>
        <taxon>Hexapoda</taxon>
        <taxon>Insecta</taxon>
        <taxon>Pterygota</taxon>
        <taxon>Neoptera</taxon>
        <taxon>Endopterygota</taxon>
        <taxon>Coleoptera</taxon>
        <taxon>Polyphaga</taxon>
        <taxon>Cucujiformia</taxon>
        <taxon>Coccinelloidea</taxon>
        <taxon>Coccinellidae</taxon>
        <taxon>Epilachninae</taxon>
        <taxon>Epilachnini</taxon>
        <taxon>Henosepilachna</taxon>
    </lineage>
</organism>
<sequence length="142" mass="16485">MIKFIVSKSGLIVGNLLSPLLAEILMDELENSIQINPNFKHFVFWYRYVDDIITCFTGTDRSLKNFENFINAVHPNIKFTTEIESDKSIDFLELTITRLNNKFDFSIFHKPSHTDTIIHNSSCHPYPHQMAAFQSMIDTQIN</sequence>
<dbReference type="InterPro" id="IPR000477">
    <property type="entry name" value="RT_dom"/>
</dbReference>
<dbReference type="AlphaFoldDB" id="A0AAW1V551"/>
<protein>
    <recommendedName>
        <fullName evidence="1">Reverse transcriptase domain-containing protein</fullName>
    </recommendedName>
</protein>
<dbReference type="Proteomes" id="UP001431783">
    <property type="component" value="Unassembled WGS sequence"/>
</dbReference>
<gene>
    <name evidence="2" type="ORF">WA026_012160</name>
</gene>
<keyword evidence="3" id="KW-1185">Reference proteome</keyword>
<evidence type="ECO:0000313" key="3">
    <source>
        <dbReference type="Proteomes" id="UP001431783"/>
    </source>
</evidence>
<proteinExistence type="predicted"/>
<dbReference type="PROSITE" id="PS50878">
    <property type="entry name" value="RT_POL"/>
    <property type="match status" value="1"/>
</dbReference>
<evidence type="ECO:0000313" key="2">
    <source>
        <dbReference type="EMBL" id="KAK9890817.1"/>
    </source>
</evidence>
<reference evidence="2 3" key="1">
    <citation type="submission" date="2023-03" db="EMBL/GenBank/DDBJ databases">
        <title>Genome insight into feeding habits of ladybird beetles.</title>
        <authorList>
            <person name="Li H.-S."/>
            <person name="Huang Y.-H."/>
            <person name="Pang H."/>
        </authorList>
    </citation>
    <scope>NUCLEOTIDE SEQUENCE [LARGE SCALE GENOMIC DNA]</scope>
    <source>
        <strain evidence="2">SYSU_2023b</strain>
        <tissue evidence="2">Whole body</tissue>
    </source>
</reference>
<dbReference type="PANTHER" id="PTHR21301">
    <property type="entry name" value="REVERSE TRANSCRIPTASE"/>
    <property type="match status" value="1"/>
</dbReference>
<dbReference type="PANTHER" id="PTHR21301:SF10">
    <property type="entry name" value="REVERSE TRANSCRIPTASE DOMAIN-CONTAINING PROTEIN"/>
    <property type="match status" value="1"/>
</dbReference>
<dbReference type="CDD" id="cd00304">
    <property type="entry name" value="RT_like"/>
    <property type="match status" value="1"/>
</dbReference>
<name>A0AAW1V551_9CUCU</name>
<dbReference type="EMBL" id="JARQZJ010000126">
    <property type="protein sequence ID" value="KAK9890817.1"/>
    <property type="molecule type" value="Genomic_DNA"/>
</dbReference>
<accession>A0AAW1V551</accession>
<feature type="domain" description="Reverse transcriptase" evidence="1">
    <location>
        <begin position="1"/>
        <end position="107"/>
    </location>
</feature>
<comment type="caution">
    <text evidence="2">The sequence shown here is derived from an EMBL/GenBank/DDBJ whole genome shotgun (WGS) entry which is preliminary data.</text>
</comment>